<comment type="caution">
    <text evidence="2">The sequence shown here is derived from an EMBL/GenBank/DDBJ whole genome shotgun (WGS) entry which is preliminary data.</text>
</comment>
<dbReference type="PANTHER" id="PTHR43179">
    <property type="entry name" value="RHAMNOSYLTRANSFERASE WBBL"/>
    <property type="match status" value="1"/>
</dbReference>
<feature type="domain" description="Glycosyltransferase 2-like" evidence="1">
    <location>
        <begin position="303"/>
        <end position="479"/>
    </location>
</feature>
<feature type="domain" description="Glycosyltransferase 2-like" evidence="1">
    <location>
        <begin position="75"/>
        <end position="170"/>
    </location>
</feature>
<dbReference type="CDD" id="cd04186">
    <property type="entry name" value="GT_2_like_c"/>
    <property type="match status" value="1"/>
</dbReference>
<dbReference type="SUPFAM" id="SSF53448">
    <property type="entry name" value="Nucleotide-diphospho-sugar transferases"/>
    <property type="match status" value="2"/>
</dbReference>
<dbReference type="Pfam" id="PF00535">
    <property type="entry name" value="Glycos_transf_2"/>
    <property type="match status" value="2"/>
</dbReference>
<evidence type="ECO:0000313" key="3">
    <source>
        <dbReference type="Proteomes" id="UP001519271"/>
    </source>
</evidence>
<proteinExistence type="predicted"/>
<dbReference type="InterPro" id="IPR001173">
    <property type="entry name" value="Glyco_trans_2-like"/>
</dbReference>
<gene>
    <name evidence="2" type="ORF">J2Z34_002177</name>
</gene>
<dbReference type="EMBL" id="JAGGKC010000018">
    <property type="protein sequence ID" value="MBP1919681.1"/>
    <property type="molecule type" value="Genomic_DNA"/>
</dbReference>
<sequence length="574" mass="65006">MIKDKLFRAARFYKRHGLRNFMVHLIQKTLGVESDYNKWFLRHAPDKSALNAQAEIKLSFKAKFSVIVMAGSDSQQRLKGTFLSLTEQTYANWELLSIGREDQKLSDSGVVFVEYDKNSQIAEILNRAAEKCSGDYILFMQPGDQLAPNALFEIASEIEKGGYSAVYTDEDKIEASGIRHIDPIFKPDFNLDLLRSTNYISNSMVISRRVLRDIGGFKKEYGEGCILDLYFRIFESSAAIGHIPKVLYHSKQTSAKNEIAQIDHMKVLRDHYSRMGIDATVSGSNLDGILRTRFSTDGNPLVSVLIPNKDHIDDLDKCLNSLLNRSSYKNMEIIIIENNSTDKSTFEYYDRMSRTHKNISVMEYKGDFNYSAINNYGAGFSKGEYILLLNNDTEIINADCIEEMLGHCMRDEVGIVGAKLYYGDGSVQHAGVIIGLGGIAGHAFVSLKKGDSGYLNRENCTQNYSAVTAACMMTKKSIYESVGGLTEEMQVAFNDIDYCMKVRKKGKLVVYTPYAELFHYESKSRGQDDTPEKARRFNSEVERFAKRWPEILKDGDPYYNPNLTLVRPDFSIKD</sequence>
<dbReference type="InterPro" id="IPR029044">
    <property type="entry name" value="Nucleotide-diphossugar_trans"/>
</dbReference>
<accession>A0ABS4G558</accession>
<evidence type="ECO:0000313" key="2">
    <source>
        <dbReference type="EMBL" id="MBP1919681.1"/>
    </source>
</evidence>
<evidence type="ECO:0000259" key="1">
    <source>
        <dbReference type="Pfam" id="PF00535"/>
    </source>
</evidence>
<keyword evidence="3" id="KW-1185">Reference proteome</keyword>
<protein>
    <submittedName>
        <fullName evidence="2">GT2 family glycosyltransferase</fullName>
    </submittedName>
</protein>
<dbReference type="Proteomes" id="UP001519271">
    <property type="component" value="Unassembled WGS sequence"/>
</dbReference>
<dbReference type="PANTHER" id="PTHR43179:SF7">
    <property type="entry name" value="RHAMNOSYLTRANSFERASE WBBL"/>
    <property type="match status" value="1"/>
</dbReference>
<name>A0ABS4G558_9CLOT</name>
<reference evidence="2 3" key="1">
    <citation type="submission" date="2021-03" db="EMBL/GenBank/DDBJ databases">
        <title>Genomic Encyclopedia of Type Strains, Phase IV (KMG-IV): sequencing the most valuable type-strain genomes for metagenomic binning, comparative biology and taxonomic classification.</title>
        <authorList>
            <person name="Goeker M."/>
        </authorList>
    </citation>
    <scope>NUCLEOTIDE SEQUENCE [LARGE SCALE GENOMIC DNA]</scope>
    <source>
        <strain evidence="2 3">DSM 6139</strain>
    </source>
</reference>
<organism evidence="2 3">
    <name type="scientific">Youngiibacter multivorans</name>
    <dbReference type="NCBI Taxonomy" id="937251"/>
    <lineage>
        <taxon>Bacteria</taxon>
        <taxon>Bacillati</taxon>
        <taxon>Bacillota</taxon>
        <taxon>Clostridia</taxon>
        <taxon>Eubacteriales</taxon>
        <taxon>Clostridiaceae</taxon>
        <taxon>Youngiibacter</taxon>
    </lineage>
</organism>
<dbReference type="Gene3D" id="3.90.550.10">
    <property type="entry name" value="Spore Coat Polysaccharide Biosynthesis Protein SpsA, Chain A"/>
    <property type="match status" value="2"/>
</dbReference>